<evidence type="ECO:0000313" key="5">
    <source>
        <dbReference type="EMBL" id="AMY21756.1"/>
    </source>
</evidence>
<dbReference type="GO" id="GO:0016020">
    <property type="term" value="C:membrane"/>
    <property type="evidence" value="ECO:0007669"/>
    <property type="project" value="UniProtKB-SubCell"/>
</dbReference>
<keyword evidence="2 4" id="KW-0472">Membrane</keyword>
<dbReference type="PATRIC" id="fig|1653479.3.peg.439"/>
<dbReference type="PANTHER" id="PTHR37042:SF4">
    <property type="entry name" value="OUTER MEMBRANE PROTEIN RV1973"/>
    <property type="match status" value="1"/>
</dbReference>
<dbReference type="KEGG" id="rhs:A3Q41_00432"/>
<gene>
    <name evidence="5" type="ORF">A3Q41_00432</name>
</gene>
<evidence type="ECO:0000256" key="4">
    <source>
        <dbReference type="SAM" id="Phobius"/>
    </source>
</evidence>
<evidence type="ECO:0000256" key="2">
    <source>
        <dbReference type="ARBA" id="ARBA00023136"/>
    </source>
</evidence>
<evidence type="ECO:0000256" key="3">
    <source>
        <dbReference type="SAM" id="MobiDB-lite"/>
    </source>
</evidence>
<comment type="subcellular location">
    <subcellularLocation>
        <location evidence="1">Membrane</location>
    </subcellularLocation>
</comment>
<name>A0A143QFZ3_RHOFA</name>
<evidence type="ECO:0008006" key="7">
    <source>
        <dbReference type="Google" id="ProtNLM"/>
    </source>
</evidence>
<evidence type="ECO:0000313" key="6">
    <source>
        <dbReference type="Proteomes" id="UP000076038"/>
    </source>
</evidence>
<dbReference type="EMBL" id="CP015220">
    <property type="protein sequence ID" value="AMY21756.1"/>
    <property type="molecule type" value="Genomic_DNA"/>
</dbReference>
<dbReference type="RefSeq" id="WP_027498250.1">
    <property type="nucleotide sequence ID" value="NZ_CP015220.1"/>
</dbReference>
<reference evidence="5 6" key="1">
    <citation type="journal article" date="2016" name="Genome Announc.">
        <title>Complete Genome and Plasmid Sequences for Rhodococcus fascians D188 and Draft Sequences for Rhodococcus Isolates PBTS 1 and PBTS 2.</title>
        <authorList>
            <person name="Stamler R.A."/>
            <person name="Vereecke D."/>
            <person name="Zhang Y."/>
            <person name="Schilkey F."/>
            <person name="Devitt N."/>
            <person name="Randall J.J."/>
        </authorList>
    </citation>
    <scope>NUCLEOTIDE SEQUENCE [LARGE SCALE GENOMIC DNA]</scope>
    <source>
        <strain evidence="5 6">PBTS2</strain>
    </source>
</reference>
<organism evidence="5 6">
    <name type="scientific">Rhodococcoides fascians</name>
    <name type="common">Rhodococcus fascians</name>
    <dbReference type="NCBI Taxonomy" id="1828"/>
    <lineage>
        <taxon>Bacteria</taxon>
        <taxon>Bacillati</taxon>
        <taxon>Actinomycetota</taxon>
        <taxon>Actinomycetes</taxon>
        <taxon>Mycobacteriales</taxon>
        <taxon>Nocardiaceae</taxon>
        <taxon>Rhodococcoides</taxon>
    </lineage>
</organism>
<feature type="compositionally biased region" description="Low complexity" evidence="3">
    <location>
        <begin position="35"/>
        <end position="48"/>
    </location>
</feature>
<feature type="transmembrane region" description="Helical" evidence="4">
    <location>
        <begin position="69"/>
        <end position="91"/>
    </location>
</feature>
<dbReference type="AlphaFoldDB" id="A0A143QFZ3"/>
<feature type="compositionally biased region" description="Basic and acidic residues" evidence="3">
    <location>
        <begin position="1"/>
        <end position="13"/>
    </location>
</feature>
<keyword evidence="4" id="KW-0812">Transmembrane</keyword>
<dbReference type="PANTHER" id="PTHR37042">
    <property type="entry name" value="OUTER MEMBRANE PROTEIN RV1973"/>
    <property type="match status" value="1"/>
</dbReference>
<feature type="region of interest" description="Disordered" evidence="3">
    <location>
        <begin position="1"/>
        <end position="64"/>
    </location>
</feature>
<evidence type="ECO:0000256" key="1">
    <source>
        <dbReference type="ARBA" id="ARBA00004370"/>
    </source>
</evidence>
<proteinExistence type="predicted"/>
<keyword evidence="4" id="KW-1133">Transmembrane helix</keyword>
<keyword evidence="6" id="KW-1185">Reference proteome</keyword>
<dbReference type="Proteomes" id="UP000076038">
    <property type="component" value="Chromosome"/>
</dbReference>
<reference evidence="6" key="2">
    <citation type="submission" date="2016-04" db="EMBL/GenBank/DDBJ databases">
        <title>Complete Genome and Plasmid Sequences for Rhodococcus fascians D188 and Draft Sequences for Rhodococcus spp. Isolates PBTS 1 and PBTS 2.</title>
        <authorList>
            <person name="Stamer R."/>
            <person name="Vereecke D."/>
            <person name="Zhang Y."/>
            <person name="Schilkey F."/>
            <person name="Devitt N."/>
            <person name="Randall J."/>
        </authorList>
    </citation>
    <scope>NUCLEOTIDE SEQUENCE [LARGE SCALE GENOMIC DNA]</scope>
    <source>
        <strain evidence="6">PBTS2</strain>
    </source>
</reference>
<protein>
    <recommendedName>
        <fullName evidence="7">Mce-associated membrane protein</fullName>
    </recommendedName>
</protein>
<sequence>MTNDDRTKPHPEPTEVEDSAAAATPDGDLLMDENAPAASAVATAGAGDSDVDPPSPGGHRWSASPRSRAVVVSAVIVVLAVLAGVFAYLYLEADEAKSVLENDAAQRAAAAKAASDYTTRSLTYSYQNTDAFFAAVKEDAGEALVKRYDEVRPTLTQIIQQAQVQASGRVLATSVTGETGDADGEYTVMVFASQKTQNVQNPQPSELPTLLKVVVTKTAQGWQIQDYGPAE</sequence>
<accession>A0A143QFZ3</accession>